<dbReference type="InterPro" id="IPR035906">
    <property type="entry name" value="MetI-like_sf"/>
</dbReference>
<comment type="similarity">
    <text evidence="3">Belongs to the binding-protein-dependent transport system permease family. HisMQ subfamily.</text>
</comment>
<dbReference type="InterPro" id="IPR000515">
    <property type="entry name" value="MetI-like"/>
</dbReference>
<dbReference type="RefSeq" id="WP_082781931.1">
    <property type="nucleotide sequence ID" value="NZ_BAPF01000029.1"/>
</dbReference>
<keyword evidence="13" id="KW-1185">Reference proteome</keyword>
<reference evidence="12" key="1">
    <citation type="submission" date="2013-04" db="EMBL/GenBank/DDBJ databases">
        <title>The genome sequencing project of 58 acetic acid bacteria.</title>
        <authorList>
            <person name="Okamoto-Kainuma A."/>
            <person name="Ishikawa M."/>
            <person name="Umino S."/>
            <person name="Koizumi Y."/>
            <person name="Shiwa Y."/>
            <person name="Yoshikawa H."/>
            <person name="Matsutani M."/>
            <person name="Matsushita K."/>
        </authorList>
    </citation>
    <scope>NUCLEOTIDE SEQUENCE</scope>
    <source>
        <strain evidence="12">DSM 14337</strain>
    </source>
</reference>
<evidence type="ECO:0000256" key="1">
    <source>
        <dbReference type="ARBA" id="ARBA00003159"/>
    </source>
</evidence>
<comment type="function">
    <text evidence="1">Part of the binding-protein-dependent transport system for glutamine; probably responsible for the translocation of the substrate across the membrane.</text>
</comment>
<evidence type="ECO:0000256" key="6">
    <source>
        <dbReference type="ARBA" id="ARBA00022692"/>
    </source>
</evidence>
<feature type="transmembrane region" description="Helical" evidence="10">
    <location>
        <begin position="192"/>
        <end position="214"/>
    </location>
</feature>
<sequence length="226" mass="25089">MRHTWDFSFLVHYLLPLGRGLMNTICLSGVVMVAGFTLGLLAAIAAMSPLRTVRMASAAYVELLRNVPALVILFLFFYVIPVLTGFQNDRFLTACVAFSLYTSAYFCEILRGGFLAVDPGQWEGGQALGLSRAGIFCWIIAPQIIRAAMPSLANEAIEIVKISTVASTIAFPEFLYQTKIVSDIEYRPIETYTASAIVMTILILTLTWVSRIAARHFAGHRRKERE</sequence>
<dbReference type="InterPro" id="IPR010065">
    <property type="entry name" value="AA_ABC_transptr_permease_3TM"/>
</dbReference>
<dbReference type="GeneID" id="29558505"/>
<organism evidence="12 13">
    <name type="scientific">Acetobacter malorum DSM 14337</name>
    <dbReference type="NCBI Taxonomy" id="1307910"/>
    <lineage>
        <taxon>Bacteria</taxon>
        <taxon>Pseudomonadati</taxon>
        <taxon>Pseudomonadota</taxon>
        <taxon>Alphaproteobacteria</taxon>
        <taxon>Acetobacterales</taxon>
        <taxon>Acetobacteraceae</taxon>
        <taxon>Acetobacter</taxon>
    </lineage>
</organism>
<dbReference type="PANTHER" id="PTHR30614:SF20">
    <property type="entry name" value="GLUTAMINE TRANSPORT SYSTEM PERMEASE PROTEIN GLNP"/>
    <property type="match status" value="1"/>
</dbReference>
<evidence type="ECO:0000313" key="13">
    <source>
        <dbReference type="Proteomes" id="UP001065047"/>
    </source>
</evidence>
<feature type="transmembrane region" description="Helical" evidence="10">
    <location>
        <begin position="20"/>
        <end position="46"/>
    </location>
</feature>
<dbReference type="EMBL" id="BAPF01000029">
    <property type="protein sequence ID" value="GBQ80270.1"/>
    <property type="molecule type" value="Genomic_DNA"/>
</dbReference>
<dbReference type="NCBIfam" id="TIGR01726">
    <property type="entry name" value="HEQRo_perm_3TM"/>
    <property type="match status" value="1"/>
</dbReference>
<keyword evidence="9 10" id="KW-0472">Membrane</keyword>
<evidence type="ECO:0000256" key="2">
    <source>
        <dbReference type="ARBA" id="ARBA00004429"/>
    </source>
</evidence>
<evidence type="ECO:0000256" key="5">
    <source>
        <dbReference type="ARBA" id="ARBA00022475"/>
    </source>
</evidence>
<keyword evidence="8 10" id="KW-1133">Transmembrane helix</keyword>
<dbReference type="CDD" id="cd06261">
    <property type="entry name" value="TM_PBP2"/>
    <property type="match status" value="1"/>
</dbReference>
<evidence type="ECO:0000256" key="8">
    <source>
        <dbReference type="ARBA" id="ARBA00022989"/>
    </source>
</evidence>
<accession>A0ABQ0PT31</accession>
<name>A0ABQ0PT31_9PROT</name>
<evidence type="ECO:0000256" key="7">
    <source>
        <dbReference type="ARBA" id="ARBA00022970"/>
    </source>
</evidence>
<evidence type="ECO:0000313" key="12">
    <source>
        <dbReference type="EMBL" id="GBQ80270.1"/>
    </source>
</evidence>
<evidence type="ECO:0000256" key="3">
    <source>
        <dbReference type="ARBA" id="ARBA00010072"/>
    </source>
</evidence>
<proteinExistence type="inferred from homology"/>
<protein>
    <submittedName>
        <fullName evidence="12">Amino acid ABC transporter permease</fullName>
    </submittedName>
</protein>
<dbReference type="Gene3D" id="1.10.3720.10">
    <property type="entry name" value="MetI-like"/>
    <property type="match status" value="1"/>
</dbReference>
<keyword evidence="7" id="KW-0029">Amino-acid transport</keyword>
<keyword evidence="4 10" id="KW-0813">Transport</keyword>
<dbReference type="Pfam" id="PF00528">
    <property type="entry name" value="BPD_transp_1"/>
    <property type="match status" value="1"/>
</dbReference>
<dbReference type="Proteomes" id="UP001065047">
    <property type="component" value="Unassembled WGS sequence"/>
</dbReference>
<dbReference type="PROSITE" id="PS50928">
    <property type="entry name" value="ABC_TM1"/>
    <property type="match status" value="1"/>
</dbReference>
<evidence type="ECO:0000259" key="11">
    <source>
        <dbReference type="PROSITE" id="PS50928"/>
    </source>
</evidence>
<feature type="transmembrane region" description="Helical" evidence="10">
    <location>
        <begin position="67"/>
        <end position="84"/>
    </location>
</feature>
<dbReference type="InterPro" id="IPR043429">
    <property type="entry name" value="ArtM/GltK/GlnP/TcyL/YhdX-like"/>
</dbReference>
<gene>
    <name evidence="12" type="ORF">AA14337_1678</name>
</gene>
<evidence type="ECO:0000256" key="9">
    <source>
        <dbReference type="ARBA" id="ARBA00023136"/>
    </source>
</evidence>
<feature type="domain" description="ABC transmembrane type-1" evidence="11">
    <location>
        <begin position="21"/>
        <end position="210"/>
    </location>
</feature>
<evidence type="ECO:0000256" key="10">
    <source>
        <dbReference type="RuleBase" id="RU363032"/>
    </source>
</evidence>
<comment type="subcellular location">
    <subcellularLocation>
        <location evidence="2">Cell inner membrane</location>
        <topology evidence="2">Multi-pass membrane protein</topology>
    </subcellularLocation>
    <subcellularLocation>
        <location evidence="10">Cell membrane</location>
        <topology evidence="10">Multi-pass membrane protein</topology>
    </subcellularLocation>
</comment>
<keyword evidence="5" id="KW-1003">Cell membrane</keyword>
<dbReference type="PANTHER" id="PTHR30614">
    <property type="entry name" value="MEMBRANE COMPONENT OF AMINO ACID ABC TRANSPORTER"/>
    <property type="match status" value="1"/>
</dbReference>
<keyword evidence="6 10" id="KW-0812">Transmembrane</keyword>
<comment type="caution">
    <text evidence="12">The sequence shown here is derived from an EMBL/GenBank/DDBJ whole genome shotgun (WGS) entry which is preliminary data.</text>
</comment>
<evidence type="ECO:0000256" key="4">
    <source>
        <dbReference type="ARBA" id="ARBA00022448"/>
    </source>
</evidence>
<dbReference type="SUPFAM" id="SSF161098">
    <property type="entry name" value="MetI-like"/>
    <property type="match status" value="1"/>
</dbReference>